<gene>
    <name evidence="1" type="ORF">AUC68_08840</name>
</gene>
<proteinExistence type="predicted"/>
<dbReference type="EMBL" id="LPWG01000013">
    <property type="protein sequence ID" value="ODR98519.1"/>
    <property type="molecule type" value="Genomic_DNA"/>
</dbReference>
<dbReference type="STRING" id="1774968.AUC68_08840"/>
<dbReference type="RefSeq" id="WP_069437971.1">
    <property type="nucleotide sequence ID" value="NZ_LPWG01000013.1"/>
</dbReference>
<evidence type="ECO:0000313" key="2">
    <source>
        <dbReference type="Proteomes" id="UP000094501"/>
    </source>
</evidence>
<dbReference type="Proteomes" id="UP000094501">
    <property type="component" value="Unassembled WGS sequence"/>
</dbReference>
<name>A0A1E3VYC6_9HYPH</name>
<evidence type="ECO:0000313" key="1">
    <source>
        <dbReference type="EMBL" id="ODR98519.1"/>
    </source>
</evidence>
<organism evidence="1 2">
    <name type="scientific">Methyloceanibacter methanicus</name>
    <dbReference type="NCBI Taxonomy" id="1774968"/>
    <lineage>
        <taxon>Bacteria</taxon>
        <taxon>Pseudomonadati</taxon>
        <taxon>Pseudomonadota</taxon>
        <taxon>Alphaproteobacteria</taxon>
        <taxon>Hyphomicrobiales</taxon>
        <taxon>Hyphomicrobiaceae</taxon>
        <taxon>Methyloceanibacter</taxon>
    </lineage>
</organism>
<protein>
    <submittedName>
        <fullName evidence="1">Uncharacterized protein</fullName>
    </submittedName>
</protein>
<accession>A0A1E3VYC6</accession>
<keyword evidence="2" id="KW-1185">Reference proteome</keyword>
<sequence length="60" mass="6798">MSDVVDRRARAAHLVDDAPQVDAGGKRYLSTPLFENIEEVMTEDERALMKSTPGYQMAQW</sequence>
<dbReference type="AlphaFoldDB" id="A0A1E3VYC6"/>
<comment type="caution">
    <text evidence="1">The sequence shown here is derived from an EMBL/GenBank/DDBJ whole genome shotgun (WGS) entry which is preliminary data.</text>
</comment>
<reference evidence="1 2" key="1">
    <citation type="journal article" date="2016" name="Environ. Microbiol.">
        <title>New Methyloceanibacter diversity from North Sea sediments includes methanotroph containing solely the soluble methane monooxygenase.</title>
        <authorList>
            <person name="Vekeman B."/>
            <person name="Kerckhof F.M."/>
            <person name="Cremers G."/>
            <person name="de Vos P."/>
            <person name="Vandamme P."/>
            <person name="Boon N."/>
            <person name="Op den Camp H.J."/>
            <person name="Heylen K."/>
        </authorList>
    </citation>
    <scope>NUCLEOTIDE SEQUENCE [LARGE SCALE GENOMIC DNA]</scope>
    <source>
        <strain evidence="1 2">R-67174</strain>
    </source>
</reference>